<keyword evidence="1" id="KW-0812">Transmembrane</keyword>
<feature type="transmembrane region" description="Helical" evidence="1">
    <location>
        <begin position="52"/>
        <end position="74"/>
    </location>
</feature>
<evidence type="ECO:0000313" key="3">
    <source>
        <dbReference type="Proteomes" id="UP000248066"/>
    </source>
</evidence>
<dbReference type="Proteomes" id="UP000248066">
    <property type="component" value="Unassembled WGS sequence"/>
</dbReference>
<accession>A0A2W0HQ95</accession>
<dbReference type="GO" id="GO:0005886">
    <property type="term" value="C:plasma membrane"/>
    <property type="evidence" value="ECO:0007669"/>
    <property type="project" value="TreeGrafter"/>
</dbReference>
<gene>
    <name evidence="2" type="ORF">CR205_10895</name>
</gene>
<name>A0A2W0HQ95_9BACI</name>
<sequence length="443" mass="47721">MNALTNLTTRIMQRYLPDPFLFVIVLTFVVFGLGLILTPSTPMDMVAHWGNGFWDLLTFAMQMVLILVTGYVLASSPFFKRMLQKMAGLAKTPGQAIVIVTLVALMASWINWGFGLVIGALFAKELAKKVTTVDYRLLIASAYSGFIVWHGGLAGSIPLTVATGGHFSEDMIGLIPTSETIFAPFNLVIVAALFITVPILNRLMMNQKEAVNVDPALLEDDETAATTDSDLLGSEELTPAKRLERSRLISLVTGVMGIAFLVYYLVQNGFDLNLDIVNFLFLFLGILFHGTPQNFLNSVASAVKNAGGIIIQFPFYAGIMGMMVASGLAAEFSQWFVSISNETTFPLFAFISAGIVNFFVPSGGGQWAVQAPIMLGAGSELGVDAAKTAMAVAWGDAWTNMIQPFWALPALAIAGLKARDIMGFCVIVLFMSGIVIGLGLVLL</sequence>
<feature type="transmembrane region" description="Helical" evidence="1">
    <location>
        <begin position="272"/>
        <end position="292"/>
    </location>
</feature>
<dbReference type="PANTHER" id="PTHR41983">
    <property type="entry name" value="SHORT-CHAIN FATTY ACID TRANSPORTER-RELATED"/>
    <property type="match status" value="1"/>
</dbReference>
<evidence type="ECO:0000256" key="1">
    <source>
        <dbReference type="SAM" id="Phobius"/>
    </source>
</evidence>
<dbReference type="InterPro" id="IPR006160">
    <property type="entry name" value="SCFA_transpt_AtoE"/>
</dbReference>
<dbReference type="RefSeq" id="WP_110519449.1">
    <property type="nucleotide sequence ID" value="NZ_PDOF01000001.1"/>
</dbReference>
<feature type="transmembrane region" description="Helical" evidence="1">
    <location>
        <begin position="313"/>
        <end position="337"/>
    </location>
</feature>
<dbReference type="EMBL" id="PDOF01000001">
    <property type="protein sequence ID" value="PYZ99039.1"/>
    <property type="molecule type" value="Genomic_DNA"/>
</dbReference>
<dbReference type="AlphaFoldDB" id="A0A2W0HQ95"/>
<proteinExistence type="predicted"/>
<dbReference type="OrthoDB" id="9342495at2"/>
<comment type="caution">
    <text evidence="2">The sequence shown here is derived from an EMBL/GenBank/DDBJ whole genome shotgun (WGS) entry which is preliminary data.</text>
</comment>
<keyword evidence="3" id="KW-1185">Reference proteome</keyword>
<protein>
    <submittedName>
        <fullName evidence="2">Short-chain fatty acid transporter</fullName>
    </submittedName>
</protein>
<feature type="transmembrane region" description="Helical" evidence="1">
    <location>
        <begin position="248"/>
        <end position="266"/>
    </location>
</feature>
<dbReference type="Pfam" id="PF02667">
    <property type="entry name" value="SCFA_trans"/>
    <property type="match status" value="1"/>
</dbReference>
<keyword evidence="1" id="KW-0472">Membrane</keyword>
<reference evidence="2 3" key="1">
    <citation type="submission" date="2017-10" db="EMBL/GenBank/DDBJ databases">
        <title>Bacillus sp. nov., a halophilic bacterium isolated from a Yangshapao Lake.</title>
        <authorList>
            <person name="Wang H."/>
        </authorList>
    </citation>
    <scope>NUCLEOTIDE SEQUENCE [LARGE SCALE GENOMIC DNA]</scope>
    <source>
        <strain evidence="2 3">YSP-3</strain>
    </source>
</reference>
<dbReference type="PANTHER" id="PTHR41983:SF2">
    <property type="entry name" value="SHORT-CHAIN FATTY ACID TRANSPORTER-RELATED"/>
    <property type="match status" value="1"/>
</dbReference>
<feature type="transmembrane region" description="Helical" evidence="1">
    <location>
        <begin position="343"/>
        <end position="360"/>
    </location>
</feature>
<feature type="transmembrane region" description="Helical" evidence="1">
    <location>
        <begin position="181"/>
        <end position="200"/>
    </location>
</feature>
<keyword evidence="1" id="KW-1133">Transmembrane helix</keyword>
<organism evidence="2 3">
    <name type="scientific">Alteribacter lacisalsi</name>
    <dbReference type="NCBI Taxonomy" id="2045244"/>
    <lineage>
        <taxon>Bacteria</taxon>
        <taxon>Bacillati</taxon>
        <taxon>Bacillota</taxon>
        <taxon>Bacilli</taxon>
        <taxon>Bacillales</taxon>
        <taxon>Bacillaceae</taxon>
        <taxon>Alteribacter</taxon>
    </lineage>
</organism>
<feature type="transmembrane region" description="Helical" evidence="1">
    <location>
        <begin position="94"/>
        <end position="123"/>
    </location>
</feature>
<feature type="transmembrane region" description="Helical" evidence="1">
    <location>
        <begin position="421"/>
        <end position="442"/>
    </location>
</feature>
<feature type="transmembrane region" description="Helical" evidence="1">
    <location>
        <begin position="20"/>
        <end position="40"/>
    </location>
</feature>
<evidence type="ECO:0000313" key="2">
    <source>
        <dbReference type="EMBL" id="PYZ99039.1"/>
    </source>
</evidence>